<dbReference type="InterPro" id="IPR051249">
    <property type="entry name" value="NLRP_Inflammasome"/>
</dbReference>
<evidence type="ECO:0000256" key="4">
    <source>
        <dbReference type="ARBA" id="ARBA00022859"/>
    </source>
</evidence>
<organism evidence="8 9">
    <name type="scientific">Channa striata</name>
    <name type="common">Snakehead murrel</name>
    <name type="synonym">Ophicephalus striatus</name>
    <dbReference type="NCBI Taxonomy" id="64152"/>
    <lineage>
        <taxon>Eukaryota</taxon>
        <taxon>Metazoa</taxon>
        <taxon>Chordata</taxon>
        <taxon>Craniata</taxon>
        <taxon>Vertebrata</taxon>
        <taxon>Euteleostomi</taxon>
        <taxon>Actinopterygii</taxon>
        <taxon>Neopterygii</taxon>
        <taxon>Teleostei</taxon>
        <taxon>Neoteleostei</taxon>
        <taxon>Acanthomorphata</taxon>
        <taxon>Anabantaria</taxon>
        <taxon>Anabantiformes</taxon>
        <taxon>Channoidei</taxon>
        <taxon>Channidae</taxon>
        <taxon>Channa</taxon>
    </lineage>
</organism>
<evidence type="ECO:0000313" key="8">
    <source>
        <dbReference type="EMBL" id="KAK2859824.1"/>
    </source>
</evidence>
<evidence type="ECO:0000256" key="3">
    <source>
        <dbReference type="ARBA" id="ARBA00022588"/>
    </source>
</evidence>
<keyword evidence="9" id="KW-1185">Reference proteome</keyword>
<evidence type="ECO:0000259" key="6">
    <source>
        <dbReference type="PROSITE" id="PS50209"/>
    </source>
</evidence>
<dbReference type="EMBL" id="JAUPFM010000002">
    <property type="protein sequence ID" value="KAK2859824.1"/>
    <property type="molecule type" value="Genomic_DNA"/>
</dbReference>
<dbReference type="InterPro" id="IPR001315">
    <property type="entry name" value="CARD"/>
</dbReference>
<dbReference type="Pfam" id="PF13553">
    <property type="entry name" value="FIIND"/>
    <property type="match status" value="1"/>
</dbReference>
<dbReference type="PROSITE" id="PS51830">
    <property type="entry name" value="FIIND"/>
    <property type="match status" value="1"/>
</dbReference>
<evidence type="ECO:0000256" key="2">
    <source>
        <dbReference type="ARBA" id="ARBA00022490"/>
    </source>
</evidence>
<dbReference type="Proteomes" id="UP001187415">
    <property type="component" value="Unassembled WGS sequence"/>
</dbReference>
<dbReference type="Gene3D" id="1.10.533.10">
    <property type="entry name" value="Death Domain, Fas"/>
    <property type="match status" value="1"/>
</dbReference>
<keyword evidence="3" id="KW-0399">Innate immunity</keyword>
<evidence type="ECO:0000259" key="7">
    <source>
        <dbReference type="PROSITE" id="PS51830"/>
    </source>
</evidence>
<dbReference type="PROSITE" id="PS50209">
    <property type="entry name" value="CARD"/>
    <property type="match status" value="1"/>
</dbReference>
<dbReference type="GO" id="GO:0006954">
    <property type="term" value="P:inflammatory response"/>
    <property type="evidence" value="ECO:0007669"/>
    <property type="project" value="UniProtKB-KW"/>
</dbReference>
<feature type="domain" description="FIIND" evidence="7">
    <location>
        <begin position="1"/>
        <end position="206"/>
    </location>
</feature>
<dbReference type="GO" id="GO:0045087">
    <property type="term" value="P:innate immune response"/>
    <property type="evidence" value="ECO:0007669"/>
    <property type="project" value="UniProtKB-KW"/>
</dbReference>
<gene>
    <name evidence="8" type="ORF">Q5P01_004444</name>
</gene>
<evidence type="ECO:0000256" key="5">
    <source>
        <dbReference type="ARBA" id="ARBA00023198"/>
    </source>
</evidence>
<dbReference type="GO" id="GO:0042981">
    <property type="term" value="P:regulation of apoptotic process"/>
    <property type="evidence" value="ECO:0007669"/>
    <property type="project" value="InterPro"/>
</dbReference>
<keyword evidence="4" id="KW-0391">Immunity</keyword>
<dbReference type="Pfam" id="PF00619">
    <property type="entry name" value="CARD"/>
    <property type="match status" value="1"/>
</dbReference>
<dbReference type="InterPro" id="IPR025307">
    <property type="entry name" value="FIIND_dom"/>
</dbReference>
<proteinExistence type="predicted"/>
<evidence type="ECO:0000313" key="9">
    <source>
        <dbReference type="Proteomes" id="UP001187415"/>
    </source>
</evidence>
<dbReference type="PANTHER" id="PTHR46985">
    <property type="entry name" value="NACHT, LRR AND PYD DOMAINS-CONTAINING PROTEIN 1"/>
    <property type="match status" value="1"/>
</dbReference>
<dbReference type="SMART" id="SM00114">
    <property type="entry name" value="CARD"/>
    <property type="match status" value="1"/>
</dbReference>
<dbReference type="SUPFAM" id="SSF47986">
    <property type="entry name" value="DEATH domain"/>
    <property type="match status" value="1"/>
</dbReference>
<dbReference type="AlphaFoldDB" id="A0AA88NJ06"/>
<comment type="subcellular location">
    <subcellularLocation>
        <location evidence="1">Cytoplasm</location>
        <location evidence="1">Cytosol</location>
    </subcellularLocation>
</comment>
<protein>
    <recommendedName>
        <fullName evidence="10">Caspase recruitment domain-containing protein 8-like</fullName>
    </recommendedName>
</protein>
<keyword evidence="5" id="KW-0395">Inflammatory response</keyword>
<dbReference type="GO" id="GO:0005829">
    <property type="term" value="C:cytosol"/>
    <property type="evidence" value="ECO:0007669"/>
    <property type="project" value="UniProtKB-SubCell"/>
</dbReference>
<evidence type="ECO:0000256" key="1">
    <source>
        <dbReference type="ARBA" id="ARBA00004514"/>
    </source>
</evidence>
<dbReference type="PANTHER" id="PTHR46985:SF2">
    <property type="entry name" value="APOPTOSIS-ASSOCIATED SPECK-LIKE PROTEIN CONTAINING A CARD"/>
    <property type="match status" value="1"/>
</dbReference>
<reference evidence="8" key="1">
    <citation type="submission" date="2023-07" db="EMBL/GenBank/DDBJ databases">
        <title>Chromosome-level Genome Assembly of Striped Snakehead (Channa striata).</title>
        <authorList>
            <person name="Liu H."/>
        </authorList>
    </citation>
    <scope>NUCLEOTIDE SEQUENCE</scope>
    <source>
        <strain evidence="8">Gz</strain>
        <tissue evidence="8">Muscle</tissue>
    </source>
</reference>
<evidence type="ECO:0008006" key="10">
    <source>
        <dbReference type="Google" id="ProtNLM"/>
    </source>
</evidence>
<sequence length="299" mass="33861">MEGGGDVVYRTNITTSLQDPCLTSMAHVTDEGIEFIRPQKITETHVVLNITGFSGYGNVKDEDSPPDPVRALVLLFYRPPEDPDPESLINVLLLPKNVSLWDVQRTRKKLVGHEWYIETSPHCKLQPNQVYTLSTCPNNDLVEVQPTEAEFDEDSYDNYFPSFQVNWETTLKHLKLILKDTDSSLVVWERRVCLMSTGKRKSCGPNTANAPPNERLLNIRSCFIDGISEPVLKNLLDKLLETKVMTDSERESVDGMDNRRDKARFVIDTVRKKGEAAGSEMIEFLCEVDPFLCGHLGLM</sequence>
<feature type="domain" description="CARD" evidence="6">
    <location>
        <begin position="208"/>
        <end position="299"/>
    </location>
</feature>
<dbReference type="InterPro" id="IPR011029">
    <property type="entry name" value="DEATH-like_dom_sf"/>
</dbReference>
<dbReference type="Pfam" id="PF23679">
    <property type="entry name" value="UPA-FIIND"/>
    <property type="match status" value="1"/>
</dbReference>
<keyword evidence="2" id="KW-0963">Cytoplasm</keyword>
<accession>A0AA88NJ06</accession>
<name>A0AA88NJ06_CHASR</name>
<comment type="caution">
    <text evidence="8">The sequence shown here is derived from an EMBL/GenBank/DDBJ whole genome shotgun (WGS) entry which is preliminary data.</text>
</comment>